<dbReference type="Proteomes" id="UP001367676">
    <property type="component" value="Unassembled WGS sequence"/>
</dbReference>
<proteinExistence type="predicted"/>
<reference evidence="2 3" key="1">
    <citation type="submission" date="2024-03" db="EMBL/GenBank/DDBJ databases">
        <title>Adaptation during the transition from Ophiocordyceps entomopathogen to insect associate is accompanied by gene loss and intensified selection.</title>
        <authorList>
            <person name="Ward C.M."/>
            <person name="Onetto C.A."/>
            <person name="Borneman A.R."/>
        </authorList>
    </citation>
    <scope>NUCLEOTIDE SEQUENCE [LARGE SCALE GENOMIC DNA]</scope>
    <source>
        <strain evidence="2">AWRI1</strain>
        <tissue evidence="2">Single Adult Female</tissue>
    </source>
</reference>
<name>A0AAN9TTD4_9HEMI</name>
<accession>A0AAN9TTD4</accession>
<protein>
    <submittedName>
        <fullName evidence="2">Uncharacterized protein</fullName>
    </submittedName>
</protein>
<gene>
    <name evidence="2" type="ORF">V9T40_005723</name>
</gene>
<keyword evidence="3" id="KW-1185">Reference proteome</keyword>
<feature type="compositionally biased region" description="Polar residues" evidence="1">
    <location>
        <begin position="143"/>
        <end position="153"/>
    </location>
</feature>
<evidence type="ECO:0000313" key="2">
    <source>
        <dbReference type="EMBL" id="KAK7604537.1"/>
    </source>
</evidence>
<evidence type="ECO:0000256" key="1">
    <source>
        <dbReference type="SAM" id="MobiDB-lite"/>
    </source>
</evidence>
<dbReference type="EMBL" id="JBBCAQ010000003">
    <property type="protein sequence ID" value="KAK7604537.1"/>
    <property type="molecule type" value="Genomic_DNA"/>
</dbReference>
<feature type="compositionally biased region" description="Basic residues" evidence="1">
    <location>
        <begin position="97"/>
        <end position="113"/>
    </location>
</feature>
<sequence length="183" mass="21146">MRVKDVAMSLAAEQVDSGEKRNFPCGNTESVTASKRYISSTRTNYLHCSSSIPTYTSHICKEPSHTREPCRADTQHRNKGSRLAGLYLRPPNTKFNGTRRMRRRRHRKRGTSKQRYCRNLLNLCERMSGDQPCAERAAEQTEMENQTNTSSRKQVAKPRTRMSIRHHRRVVLVRSSQADPDVR</sequence>
<evidence type="ECO:0000313" key="3">
    <source>
        <dbReference type="Proteomes" id="UP001367676"/>
    </source>
</evidence>
<comment type="caution">
    <text evidence="2">The sequence shown here is derived from an EMBL/GenBank/DDBJ whole genome shotgun (WGS) entry which is preliminary data.</text>
</comment>
<dbReference type="AlphaFoldDB" id="A0AAN9TTD4"/>
<feature type="region of interest" description="Disordered" evidence="1">
    <location>
        <begin position="85"/>
        <end position="113"/>
    </location>
</feature>
<feature type="compositionally biased region" description="Basic residues" evidence="1">
    <location>
        <begin position="154"/>
        <end position="164"/>
    </location>
</feature>
<feature type="region of interest" description="Disordered" evidence="1">
    <location>
        <begin position="139"/>
        <end position="164"/>
    </location>
</feature>
<organism evidence="2 3">
    <name type="scientific">Parthenolecanium corni</name>
    <dbReference type="NCBI Taxonomy" id="536013"/>
    <lineage>
        <taxon>Eukaryota</taxon>
        <taxon>Metazoa</taxon>
        <taxon>Ecdysozoa</taxon>
        <taxon>Arthropoda</taxon>
        <taxon>Hexapoda</taxon>
        <taxon>Insecta</taxon>
        <taxon>Pterygota</taxon>
        <taxon>Neoptera</taxon>
        <taxon>Paraneoptera</taxon>
        <taxon>Hemiptera</taxon>
        <taxon>Sternorrhyncha</taxon>
        <taxon>Coccoidea</taxon>
        <taxon>Coccidae</taxon>
        <taxon>Parthenolecanium</taxon>
    </lineage>
</organism>